<dbReference type="KEGG" id="sgbi:P3F81_11690"/>
<dbReference type="PROSITE" id="PS50937">
    <property type="entry name" value="HTH_MERR_2"/>
    <property type="match status" value="1"/>
</dbReference>
<name>A0A9Y2ESM9_9FIRM</name>
<gene>
    <name evidence="3" type="ORF">P3F81_11690</name>
</gene>
<organism evidence="3 4">
    <name type="scientific">Selenobaculum gibii</name>
    <dbReference type="NCBI Taxonomy" id="3054208"/>
    <lineage>
        <taxon>Bacteria</taxon>
        <taxon>Bacillati</taxon>
        <taxon>Bacillota</taxon>
        <taxon>Negativicutes</taxon>
        <taxon>Selenomonadales</taxon>
        <taxon>Selenomonadaceae</taxon>
        <taxon>Selenobaculum</taxon>
    </lineage>
</organism>
<dbReference type="InterPro" id="IPR000551">
    <property type="entry name" value="MerR-type_HTH_dom"/>
</dbReference>
<evidence type="ECO:0000313" key="3">
    <source>
        <dbReference type="EMBL" id="WIW70531.1"/>
    </source>
</evidence>
<proteinExistence type="predicted"/>
<dbReference type="InterPro" id="IPR047057">
    <property type="entry name" value="MerR_fam"/>
</dbReference>
<dbReference type="GO" id="GO:0003677">
    <property type="term" value="F:DNA binding"/>
    <property type="evidence" value="ECO:0007669"/>
    <property type="project" value="UniProtKB-KW"/>
</dbReference>
<keyword evidence="1" id="KW-0238">DNA-binding</keyword>
<dbReference type="Gene3D" id="1.10.1660.10">
    <property type="match status" value="1"/>
</dbReference>
<evidence type="ECO:0000313" key="4">
    <source>
        <dbReference type="Proteomes" id="UP001243623"/>
    </source>
</evidence>
<dbReference type="SUPFAM" id="SSF46955">
    <property type="entry name" value="Putative DNA-binding domain"/>
    <property type="match status" value="1"/>
</dbReference>
<dbReference type="InterPro" id="IPR009061">
    <property type="entry name" value="DNA-bd_dom_put_sf"/>
</dbReference>
<dbReference type="CDD" id="cd01109">
    <property type="entry name" value="HTH_YyaN"/>
    <property type="match status" value="1"/>
</dbReference>
<dbReference type="Pfam" id="PF13411">
    <property type="entry name" value="MerR_1"/>
    <property type="match status" value="1"/>
</dbReference>
<dbReference type="Proteomes" id="UP001243623">
    <property type="component" value="Chromosome"/>
</dbReference>
<feature type="domain" description="HTH merR-type" evidence="2">
    <location>
        <begin position="2"/>
        <end position="71"/>
    </location>
</feature>
<dbReference type="GO" id="GO:0003700">
    <property type="term" value="F:DNA-binding transcription factor activity"/>
    <property type="evidence" value="ECO:0007669"/>
    <property type="project" value="InterPro"/>
</dbReference>
<evidence type="ECO:0000259" key="2">
    <source>
        <dbReference type="PROSITE" id="PS50937"/>
    </source>
</evidence>
<protein>
    <submittedName>
        <fullName evidence="3">MerR family transcriptional regulator</fullName>
    </submittedName>
</protein>
<keyword evidence="4" id="KW-1185">Reference proteome</keyword>
<dbReference type="PANTHER" id="PTHR30204">
    <property type="entry name" value="REDOX-CYCLING DRUG-SENSING TRANSCRIPTIONAL ACTIVATOR SOXR"/>
    <property type="match status" value="1"/>
</dbReference>
<reference evidence="3" key="1">
    <citation type="submission" date="2023-03" db="EMBL/GenBank/DDBJ databases">
        <title>Selenobaculum gbiensis gen. nov. sp. nov., a new bacterium isolated from the gut microbiota of IBD patient.</title>
        <authorList>
            <person name="Yeo S."/>
            <person name="Park H."/>
            <person name="Huh C.S."/>
        </authorList>
    </citation>
    <scope>NUCLEOTIDE SEQUENCE</scope>
    <source>
        <strain evidence="3">ICN-92133</strain>
    </source>
</reference>
<dbReference type="PANTHER" id="PTHR30204:SF82">
    <property type="entry name" value="TRANSCRIPTIONAL REGULATOR, MERR FAMILY"/>
    <property type="match status" value="1"/>
</dbReference>
<dbReference type="RefSeq" id="WP_147669604.1">
    <property type="nucleotide sequence ID" value="NZ_CP120678.1"/>
</dbReference>
<dbReference type="EMBL" id="CP120678">
    <property type="protein sequence ID" value="WIW70531.1"/>
    <property type="molecule type" value="Genomic_DNA"/>
</dbReference>
<accession>A0A9Y2ESM9</accession>
<dbReference type="SMART" id="SM00422">
    <property type="entry name" value="HTH_MERR"/>
    <property type="match status" value="1"/>
</dbReference>
<dbReference type="AlphaFoldDB" id="A0A9Y2ESM9"/>
<evidence type="ECO:0000256" key="1">
    <source>
        <dbReference type="ARBA" id="ARBA00023125"/>
    </source>
</evidence>
<sequence length="143" mass="16626">MTYTITQVAAKMGLTTYTVRYYDKEGLLPFVDRTKSGTRIFKESDFEWLSLIICLKHSGMAIKDIKIFINWCLEGDSTLEKRLNMFNEHKKNVAEKMVELKKHMNKLDDKIQYYQIAVEAGTESIHGKCACIQSKIQQKFFQG</sequence>